<keyword evidence="4" id="KW-1185">Reference proteome</keyword>
<dbReference type="AlphaFoldDB" id="A0A7X4VWJ6"/>
<dbReference type="PANTHER" id="PTHR22916">
    <property type="entry name" value="GLYCOSYLTRANSFERASE"/>
    <property type="match status" value="1"/>
</dbReference>
<organism evidence="3 4">
    <name type="scientific">Halomonas icarae</name>
    <dbReference type="NCBI Taxonomy" id="2691040"/>
    <lineage>
        <taxon>Bacteria</taxon>
        <taxon>Pseudomonadati</taxon>
        <taxon>Pseudomonadota</taxon>
        <taxon>Gammaproteobacteria</taxon>
        <taxon>Oceanospirillales</taxon>
        <taxon>Halomonadaceae</taxon>
        <taxon>Halomonas</taxon>
    </lineage>
</organism>
<dbReference type="Gene3D" id="3.90.550.10">
    <property type="entry name" value="Spore Coat Polysaccharide Biosynthesis Protein SpsA, Chain A"/>
    <property type="match status" value="1"/>
</dbReference>
<evidence type="ECO:0000259" key="2">
    <source>
        <dbReference type="Pfam" id="PF00535"/>
    </source>
</evidence>
<evidence type="ECO:0000313" key="4">
    <source>
        <dbReference type="Proteomes" id="UP000448235"/>
    </source>
</evidence>
<dbReference type="Pfam" id="PF00535">
    <property type="entry name" value="Glycos_transf_2"/>
    <property type="match status" value="1"/>
</dbReference>
<reference evidence="3 4" key="1">
    <citation type="submission" date="2019-12" db="EMBL/GenBank/DDBJ databases">
        <title>Draft genome sequencing of Halomonas icarensis D1-1.</title>
        <authorList>
            <person name="Pandiyan K."/>
            <person name="Kushwaha P."/>
            <person name="Gowdham M."/>
            <person name="Chakdar H."/>
            <person name="Singh A."/>
            <person name="Kumar M."/>
            <person name="Saxena A.K."/>
        </authorList>
    </citation>
    <scope>NUCLEOTIDE SEQUENCE [LARGE SCALE GENOMIC DNA]</scope>
    <source>
        <strain evidence="3 4">D1-1</strain>
    </source>
</reference>
<comment type="caution">
    <text evidence="3">The sequence shown here is derived from an EMBL/GenBank/DDBJ whole genome shotgun (WGS) entry which is preliminary data.</text>
</comment>
<feature type="domain" description="Glycosyltransferase 2-like" evidence="2">
    <location>
        <begin position="23"/>
        <end position="126"/>
    </location>
</feature>
<proteinExistence type="predicted"/>
<keyword evidence="1" id="KW-1133">Transmembrane helix</keyword>
<dbReference type="RefSeq" id="WP_161422341.1">
    <property type="nucleotide sequence ID" value="NZ_JARWMY010000014.1"/>
</dbReference>
<dbReference type="InterPro" id="IPR001173">
    <property type="entry name" value="Glyco_trans_2-like"/>
</dbReference>
<keyword evidence="1" id="KW-0812">Transmembrane</keyword>
<feature type="transmembrane region" description="Helical" evidence="1">
    <location>
        <begin position="294"/>
        <end position="317"/>
    </location>
</feature>
<gene>
    <name evidence="3" type="ORF">GRB80_01785</name>
</gene>
<dbReference type="Proteomes" id="UP000448235">
    <property type="component" value="Unassembled WGS sequence"/>
</dbReference>
<dbReference type="InterPro" id="IPR029044">
    <property type="entry name" value="Nucleotide-diphossugar_trans"/>
</dbReference>
<protein>
    <submittedName>
        <fullName evidence="3">Glycosyltransferase</fullName>
    </submittedName>
</protein>
<dbReference type="PANTHER" id="PTHR22916:SF3">
    <property type="entry name" value="UDP-GLCNAC:BETAGAL BETA-1,3-N-ACETYLGLUCOSAMINYLTRANSFERASE-LIKE PROTEIN 1"/>
    <property type="match status" value="1"/>
</dbReference>
<sequence length="321" mass="36157">MSEIQAELPPLEERPLLTFALFAYNQEEYIREAVEGAFAQTYEPLEVILSDDCSTDRTFKIMEEMAAEYTGNKKIILNRNEHNLGIYPHVQKVHEMSSGEIVVNAAGDDVSLPTRAEVIFKSFGGSDQNIFMVISNAMKITLEGRGIGLLNEGADKEVLCSSRSPLNINLPGVNGCTVAIHRKLIGSFPAGNSKILAEDVLLLRRALMLGSVKYTPDVLVRYRIGLGVSHKHPSLKVRARNYVRNVEDQVLRFEQLVDDMEFIGYPPSKEVIASLSDGLVKLNLKRDFFNEGRFISFFALFKFVSLKEWVCVLYVYLLSRR</sequence>
<name>A0A7X4VWJ6_9GAMM</name>
<evidence type="ECO:0000313" key="3">
    <source>
        <dbReference type="EMBL" id="NAW11571.1"/>
    </source>
</evidence>
<dbReference type="GO" id="GO:0016758">
    <property type="term" value="F:hexosyltransferase activity"/>
    <property type="evidence" value="ECO:0007669"/>
    <property type="project" value="UniProtKB-ARBA"/>
</dbReference>
<keyword evidence="3" id="KW-0808">Transferase</keyword>
<evidence type="ECO:0000256" key="1">
    <source>
        <dbReference type="SAM" id="Phobius"/>
    </source>
</evidence>
<keyword evidence="1" id="KW-0472">Membrane</keyword>
<accession>A0A7X4VWJ6</accession>
<dbReference type="SUPFAM" id="SSF53448">
    <property type="entry name" value="Nucleotide-diphospho-sugar transferases"/>
    <property type="match status" value="1"/>
</dbReference>
<dbReference type="EMBL" id="WUTS01000001">
    <property type="protein sequence ID" value="NAW11571.1"/>
    <property type="molecule type" value="Genomic_DNA"/>
</dbReference>